<proteinExistence type="inferred from homology"/>
<dbReference type="RefSeq" id="WP_191203944.1">
    <property type="nucleotide sequence ID" value="NZ_JACXZA010000003.1"/>
</dbReference>
<comment type="subcellular location">
    <subcellularLocation>
        <location evidence="1">Cell membrane</location>
    </subcellularLocation>
</comment>
<evidence type="ECO:0000256" key="3">
    <source>
        <dbReference type="ARBA" id="ARBA00023136"/>
    </source>
</evidence>
<evidence type="ECO:0000256" key="5">
    <source>
        <dbReference type="ARBA" id="ARBA00029447"/>
    </source>
</evidence>
<dbReference type="CDD" id="cd06225">
    <property type="entry name" value="HAMP"/>
    <property type="match status" value="1"/>
</dbReference>
<dbReference type="PROSITE" id="PS50111">
    <property type="entry name" value="CHEMOTAXIS_TRANSDUC_2"/>
    <property type="match status" value="1"/>
</dbReference>
<keyword evidence="12" id="KW-1185">Reference proteome</keyword>
<comment type="similarity">
    <text evidence="5">Belongs to the methyl-accepting chemotaxis (MCP) protein family.</text>
</comment>
<keyword evidence="8" id="KW-1133">Transmembrane helix</keyword>
<gene>
    <name evidence="11" type="ORF">H8B09_12825</name>
</gene>
<organism evidence="11 12">
    <name type="scientific">Paenibacillus terricola</name>
    <dbReference type="NCBI Taxonomy" id="2763503"/>
    <lineage>
        <taxon>Bacteria</taxon>
        <taxon>Bacillati</taxon>
        <taxon>Bacillota</taxon>
        <taxon>Bacilli</taxon>
        <taxon>Bacillales</taxon>
        <taxon>Paenibacillaceae</taxon>
        <taxon>Paenibacillus</taxon>
    </lineage>
</organism>
<evidence type="ECO:0000256" key="7">
    <source>
        <dbReference type="SAM" id="Coils"/>
    </source>
</evidence>
<evidence type="ECO:0000256" key="1">
    <source>
        <dbReference type="ARBA" id="ARBA00004236"/>
    </source>
</evidence>
<keyword evidence="7" id="KW-0175">Coiled coil</keyword>
<dbReference type="PROSITE" id="PS50885">
    <property type="entry name" value="HAMP"/>
    <property type="match status" value="1"/>
</dbReference>
<feature type="domain" description="Methyl-accepting transducer" evidence="9">
    <location>
        <begin position="472"/>
        <end position="698"/>
    </location>
</feature>
<dbReference type="EMBL" id="JACXZA010000003">
    <property type="protein sequence ID" value="MBD3919641.1"/>
    <property type="molecule type" value="Genomic_DNA"/>
</dbReference>
<keyword evidence="2" id="KW-1003">Cell membrane</keyword>
<dbReference type="PANTHER" id="PTHR32089:SF112">
    <property type="entry name" value="LYSOZYME-LIKE PROTEIN-RELATED"/>
    <property type="match status" value="1"/>
</dbReference>
<dbReference type="InterPro" id="IPR003660">
    <property type="entry name" value="HAMP_dom"/>
</dbReference>
<name>A0ABR8MX60_9BACL</name>
<evidence type="ECO:0000256" key="4">
    <source>
        <dbReference type="ARBA" id="ARBA00023224"/>
    </source>
</evidence>
<evidence type="ECO:0000259" key="9">
    <source>
        <dbReference type="PROSITE" id="PS50111"/>
    </source>
</evidence>
<keyword evidence="3 8" id="KW-0472">Membrane</keyword>
<dbReference type="PANTHER" id="PTHR32089">
    <property type="entry name" value="METHYL-ACCEPTING CHEMOTAXIS PROTEIN MCPB"/>
    <property type="match status" value="1"/>
</dbReference>
<protein>
    <submittedName>
        <fullName evidence="11">Methyl-accepting chemotaxis protein</fullName>
    </submittedName>
</protein>
<dbReference type="Gene3D" id="1.10.287.950">
    <property type="entry name" value="Methyl-accepting chemotaxis protein"/>
    <property type="match status" value="1"/>
</dbReference>
<dbReference type="Pfam" id="PF00015">
    <property type="entry name" value="MCPsignal"/>
    <property type="match status" value="1"/>
</dbReference>
<reference evidence="11 12" key="1">
    <citation type="submission" date="2020-09" db="EMBL/GenBank/DDBJ databases">
        <title>Paenibacillus sp. strain PR3 16S rRNA gene Genome sequencing and assembly.</title>
        <authorList>
            <person name="Kim J."/>
        </authorList>
    </citation>
    <scope>NUCLEOTIDE SEQUENCE [LARGE SCALE GENOMIC DNA]</scope>
    <source>
        <strain evidence="11 12">PR3</strain>
    </source>
</reference>
<accession>A0ABR8MX60</accession>
<keyword evidence="8" id="KW-0812">Transmembrane</keyword>
<evidence type="ECO:0000256" key="6">
    <source>
        <dbReference type="PROSITE-ProRule" id="PRU00284"/>
    </source>
</evidence>
<dbReference type="SMART" id="SM00283">
    <property type="entry name" value="MA"/>
    <property type="match status" value="1"/>
</dbReference>
<evidence type="ECO:0000313" key="12">
    <source>
        <dbReference type="Proteomes" id="UP000609346"/>
    </source>
</evidence>
<feature type="coiled-coil region" evidence="7">
    <location>
        <begin position="501"/>
        <end position="532"/>
    </location>
</feature>
<evidence type="ECO:0000313" key="11">
    <source>
        <dbReference type="EMBL" id="MBD3919641.1"/>
    </source>
</evidence>
<evidence type="ECO:0000256" key="2">
    <source>
        <dbReference type="ARBA" id="ARBA00022475"/>
    </source>
</evidence>
<dbReference type="InterPro" id="IPR004089">
    <property type="entry name" value="MCPsignal_dom"/>
</dbReference>
<keyword evidence="4 6" id="KW-0807">Transducer</keyword>
<dbReference type="SUPFAM" id="SSF58104">
    <property type="entry name" value="Methyl-accepting chemotaxis protein (MCP) signaling domain"/>
    <property type="match status" value="1"/>
</dbReference>
<feature type="domain" description="HAMP" evidence="10">
    <location>
        <begin position="416"/>
        <end position="453"/>
    </location>
</feature>
<sequence length="740" mass="82431">MFGWLGFTKGLPLWRSYRLNESLKSDVEEIFEGIADTRINVLHSWATDYWRHLERLRDQLLSTSDAAALLSSADRNDLDRTFTETYSRGTDFTELFLLDESNSVVYSTYPVHIGAVYVQGQAFTAGIGYAAESAQGRPCLFGPYSDPITLRIGPRSSTFHDAMTIMFILPIISGGDRTVGAICGRVPNDVLGDLIQRESGHVYPDSGDNYIFMAKPMLNKHVPPGTALSRSRFEDRTFTHGENLKDGITTDWGVVSVKEHTELELIFTDPATGMLHPGVASTIRNGSNLFVEFPGYSDYRHIPVIGKGVTFQLPHCPDLWGMMCEGDLEEVYRQRSIGWRQMKLGAAAIALSAVAAAALIWLIASQAPLWLTAVSAGLFHILFGALSISFVHKKATGKVVERLQAINRFIRINAEGEGDLTQRLTPNDFENDETRELAKWINNMIDSLENIMLRVKHASDDVRSSQHAMIRSTTVTAESTERVNQNMHVMLRSIRRQLKDIDVAKDVAGEMREQLRSIEQEADRQIATAQGEVERIGDKMQHISAKVQQSNETIRTFIHTAEQIRTVLHTIEEISAQTHLLALNASIEAARVGEHGRGFAVVAAEIRKLADMTNRSTSEVHDIIQLIYKEAQQAYQSMDDGTKAVEEGNQLVAAASRLLSDATAEESRKSQVVDEVVALMEKIAAISMENRALSTDVESKVQELMNEIMSVRHTSQTVEAITVLMQQLVGQFKLTEARVR</sequence>
<evidence type="ECO:0000256" key="8">
    <source>
        <dbReference type="SAM" id="Phobius"/>
    </source>
</evidence>
<comment type="caution">
    <text evidence="11">The sequence shown here is derived from an EMBL/GenBank/DDBJ whole genome shotgun (WGS) entry which is preliminary data.</text>
</comment>
<evidence type="ECO:0000259" key="10">
    <source>
        <dbReference type="PROSITE" id="PS50885"/>
    </source>
</evidence>
<feature type="transmembrane region" description="Helical" evidence="8">
    <location>
        <begin position="344"/>
        <end position="364"/>
    </location>
</feature>
<dbReference type="Proteomes" id="UP000609346">
    <property type="component" value="Unassembled WGS sequence"/>
</dbReference>
<feature type="transmembrane region" description="Helical" evidence="8">
    <location>
        <begin position="370"/>
        <end position="392"/>
    </location>
</feature>